<evidence type="ECO:0000259" key="5">
    <source>
        <dbReference type="Pfam" id="PF01872"/>
    </source>
</evidence>
<dbReference type="PANTHER" id="PTHR38011:SF7">
    <property type="entry name" value="2,5-DIAMINO-6-RIBOSYLAMINO-4(3H)-PYRIMIDINONE 5'-PHOSPHATE REDUCTASE"/>
    <property type="match status" value="1"/>
</dbReference>
<name>A0A9X7GQE4_BACCE</name>
<sequence length="251" mass="27932">RDAGIEVVIVVCEEKSQKMNEVFNKYIVSKRPFVTLKSALTLDGKIATYASESKWITSEEARKEVHLLRNETAAILAGVNTILKDNPSLTTRIPNGKSPIRIILDSTLRIPMESKVVTDREASTWIFTTHNFVANKKNELEKLGVKIFVTSGKTHVNLFEMLDVLGGNFISSLLVEGGGEVNASFLEHKLIDKLVLYFAPKVIGGRMASTFVEGIGIEKIKDAIEFKDVTFTQIGNDFKFIGYPVYSCVKK</sequence>
<dbReference type="Pfam" id="PF01872">
    <property type="entry name" value="RibD_C"/>
    <property type="match status" value="1"/>
</dbReference>
<gene>
    <name evidence="6" type="primary">ribD</name>
    <name evidence="6" type="ORF">CN980_10980</name>
</gene>
<dbReference type="EMBL" id="NUIQ01000090">
    <property type="protein sequence ID" value="PGO77766.1"/>
    <property type="molecule type" value="Genomic_DNA"/>
</dbReference>
<protein>
    <recommendedName>
        <fullName evidence="2">5-amino-6-(5-phosphoribosylamino)uracil reductase</fullName>
        <ecNumber evidence="2">1.1.1.193</ecNumber>
    </recommendedName>
</protein>
<dbReference type="NCBIfam" id="TIGR00326">
    <property type="entry name" value="eubact_ribD"/>
    <property type="match status" value="1"/>
</dbReference>
<evidence type="ECO:0000256" key="2">
    <source>
        <dbReference type="ARBA" id="ARBA00013173"/>
    </source>
</evidence>
<dbReference type="AlphaFoldDB" id="A0A9X7GQE4"/>
<dbReference type="InterPro" id="IPR011549">
    <property type="entry name" value="RibD_C"/>
</dbReference>
<dbReference type="Gene3D" id="3.40.430.10">
    <property type="entry name" value="Dihydrofolate Reductase, subunit A"/>
    <property type="match status" value="1"/>
</dbReference>
<dbReference type="NCBIfam" id="TIGR00227">
    <property type="entry name" value="ribD_Cterm"/>
    <property type="match status" value="1"/>
</dbReference>
<dbReference type="RefSeq" id="WP_098771038.1">
    <property type="nucleotide sequence ID" value="NZ_NUIQ01000090.1"/>
</dbReference>
<dbReference type="GO" id="GO:0009231">
    <property type="term" value="P:riboflavin biosynthetic process"/>
    <property type="evidence" value="ECO:0007669"/>
    <property type="project" value="InterPro"/>
</dbReference>
<comment type="caution">
    <text evidence="6">The sequence shown here is derived from an EMBL/GenBank/DDBJ whole genome shotgun (WGS) entry which is preliminary data.</text>
</comment>
<dbReference type="SUPFAM" id="SSF53597">
    <property type="entry name" value="Dihydrofolate reductase-like"/>
    <property type="match status" value="1"/>
</dbReference>
<keyword evidence="4" id="KW-0560">Oxidoreductase</keyword>
<dbReference type="InterPro" id="IPR024072">
    <property type="entry name" value="DHFR-like_dom_sf"/>
</dbReference>
<dbReference type="GO" id="GO:0008703">
    <property type="term" value="F:5-amino-6-(5-phosphoribosylamino)uracil reductase activity"/>
    <property type="evidence" value="ECO:0007669"/>
    <property type="project" value="UniProtKB-EC"/>
</dbReference>
<reference evidence="6 7" key="1">
    <citation type="submission" date="2017-09" db="EMBL/GenBank/DDBJ databases">
        <title>Large-scale bioinformatics analysis of Bacillus genomes uncovers conserved roles of natural products in bacterial physiology.</title>
        <authorList>
            <consortium name="Agbiome Team Llc"/>
            <person name="Bleich R.M."/>
            <person name="Grubbs K.J."/>
            <person name="Santa Maria K.C."/>
            <person name="Allen S.E."/>
            <person name="Farag S."/>
            <person name="Shank E.A."/>
            <person name="Bowers A."/>
        </authorList>
    </citation>
    <scope>NUCLEOTIDE SEQUENCE [LARGE SCALE GENOMIC DNA]</scope>
    <source>
        <strain evidence="6 7">AFS049141</strain>
    </source>
</reference>
<comment type="pathway">
    <text evidence="1">Cofactor biosynthesis; riboflavin biosynthesis; 5-amino-6-(D-ribitylamino)uracil from GTP: step 3/4.</text>
</comment>
<organism evidence="6 7">
    <name type="scientific">Bacillus cereus</name>
    <dbReference type="NCBI Taxonomy" id="1396"/>
    <lineage>
        <taxon>Bacteria</taxon>
        <taxon>Bacillati</taxon>
        <taxon>Bacillota</taxon>
        <taxon>Bacilli</taxon>
        <taxon>Bacillales</taxon>
        <taxon>Bacillaceae</taxon>
        <taxon>Bacillus</taxon>
        <taxon>Bacillus cereus group</taxon>
    </lineage>
</organism>
<evidence type="ECO:0000256" key="1">
    <source>
        <dbReference type="ARBA" id="ARBA00004910"/>
    </source>
</evidence>
<dbReference type="Proteomes" id="UP000223834">
    <property type="component" value="Unassembled WGS sequence"/>
</dbReference>
<evidence type="ECO:0000313" key="7">
    <source>
        <dbReference type="Proteomes" id="UP000223834"/>
    </source>
</evidence>
<feature type="domain" description="Bacterial bifunctional deaminase-reductase C-terminal" evidence="5">
    <location>
        <begin position="32"/>
        <end position="239"/>
    </location>
</feature>
<accession>A0A9X7GQE4</accession>
<dbReference type="GO" id="GO:0008835">
    <property type="term" value="F:diaminohydroxyphosphoribosylaminopyrimidine deaminase activity"/>
    <property type="evidence" value="ECO:0007669"/>
    <property type="project" value="InterPro"/>
</dbReference>
<dbReference type="EC" id="1.1.1.193" evidence="2"/>
<evidence type="ECO:0000313" key="6">
    <source>
        <dbReference type="EMBL" id="PGO77766.1"/>
    </source>
</evidence>
<proteinExistence type="predicted"/>
<evidence type="ECO:0000256" key="4">
    <source>
        <dbReference type="ARBA" id="ARBA00023002"/>
    </source>
</evidence>
<keyword evidence="3" id="KW-0521">NADP</keyword>
<dbReference type="InterPro" id="IPR002734">
    <property type="entry name" value="RibDG_C"/>
</dbReference>
<dbReference type="InterPro" id="IPR004794">
    <property type="entry name" value="Eubact_RibD"/>
</dbReference>
<feature type="non-terminal residue" evidence="6">
    <location>
        <position position="1"/>
    </location>
</feature>
<dbReference type="GO" id="GO:0050661">
    <property type="term" value="F:NADP binding"/>
    <property type="evidence" value="ECO:0007669"/>
    <property type="project" value="InterPro"/>
</dbReference>
<dbReference type="InterPro" id="IPR050765">
    <property type="entry name" value="Riboflavin_Biosynth_HTPR"/>
</dbReference>
<dbReference type="PANTHER" id="PTHR38011">
    <property type="entry name" value="DIHYDROFOLATE REDUCTASE FAMILY PROTEIN (AFU_ORTHOLOGUE AFUA_8G06820)"/>
    <property type="match status" value="1"/>
</dbReference>
<evidence type="ECO:0000256" key="3">
    <source>
        <dbReference type="ARBA" id="ARBA00022857"/>
    </source>
</evidence>